<evidence type="ECO:0000256" key="8">
    <source>
        <dbReference type="ARBA" id="ARBA00022889"/>
    </source>
</evidence>
<dbReference type="Pfam" id="PF08266">
    <property type="entry name" value="Cadherin_2"/>
    <property type="match status" value="1"/>
</dbReference>
<dbReference type="SMART" id="SM00112">
    <property type="entry name" value="CA"/>
    <property type="match status" value="9"/>
</dbReference>
<dbReference type="FunFam" id="2.60.40.60:FF:000007">
    <property type="entry name" value="Protocadherin alpha 2"/>
    <property type="match status" value="2"/>
</dbReference>
<dbReference type="FunFam" id="2.60.40.60:FF:000003">
    <property type="entry name" value="Protocadherin alpha 2"/>
    <property type="match status" value="1"/>
</dbReference>
<name>A0A8C5U8V4_9PASS</name>
<dbReference type="FunFam" id="2.60.40.60:FF:000004">
    <property type="entry name" value="Protocadherin 1 gamma 2"/>
    <property type="match status" value="1"/>
</dbReference>
<keyword evidence="9 15" id="KW-1133">Transmembrane helix</keyword>
<keyword evidence="5" id="KW-0732">Signal</keyword>
<evidence type="ECO:0000256" key="6">
    <source>
        <dbReference type="ARBA" id="ARBA00022737"/>
    </source>
</evidence>
<dbReference type="Pfam" id="PF00028">
    <property type="entry name" value="Cadherin"/>
    <property type="match status" value="8"/>
</dbReference>
<dbReference type="GO" id="GO:0007156">
    <property type="term" value="P:homophilic cell adhesion via plasma membrane adhesion molecules"/>
    <property type="evidence" value="ECO:0007669"/>
    <property type="project" value="InterPro"/>
</dbReference>
<evidence type="ECO:0000256" key="4">
    <source>
        <dbReference type="ARBA" id="ARBA00022692"/>
    </source>
</evidence>
<dbReference type="InterPro" id="IPR002126">
    <property type="entry name" value="Cadherin-like_dom"/>
</dbReference>
<dbReference type="SUPFAM" id="SSF49313">
    <property type="entry name" value="Cadherin-like"/>
    <property type="match status" value="8"/>
</dbReference>
<evidence type="ECO:0000256" key="13">
    <source>
        <dbReference type="PROSITE-ProRule" id="PRU00043"/>
    </source>
</evidence>
<dbReference type="InterPro" id="IPR015919">
    <property type="entry name" value="Cadherin-like_sf"/>
</dbReference>
<dbReference type="FunFam" id="2.60.40.60:FF:000001">
    <property type="entry name" value="Protocadherin alpha 2"/>
    <property type="match status" value="1"/>
</dbReference>
<dbReference type="FunFam" id="2.60.40.60:FF:000006">
    <property type="entry name" value="Protocadherin alpha 2"/>
    <property type="match status" value="1"/>
</dbReference>
<evidence type="ECO:0000256" key="1">
    <source>
        <dbReference type="ARBA" id="ARBA00003436"/>
    </source>
</evidence>
<keyword evidence="7 13" id="KW-0106">Calcium</keyword>
<evidence type="ECO:0000313" key="18">
    <source>
        <dbReference type="Proteomes" id="UP000694560"/>
    </source>
</evidence>
<dbReference type="Ensembl" id="ENSMCST00000016244.1">
    <property type="protein sequence ID" value="ENSMCSP00000015838.1"/>
    <property type="gene ID" value="ENSMCSG00000011027.1"/>
</dbReference>
<evidence type="ECO:0000256" key="9">
    <source>
        <dbReference type="ARBA" id="ARBA00022989"/>
    </source>
</evidence>
<evidence type="ECO:0000256" key="11">
    <source>
        <dbReference type="ARBA" id="ARBA00023180"/>
    </source>
</evidence>
<keyword evidence="4 15" id="KW-0812">Transmembrane</keyword>
<dbReference type="AlphaFoldDB" id="A0A8C5U8V4"/>
<comment type="subcellular location">
    <subcellularLocation>
        <location evidence="2">Cell membrane</location>
        <topology evidence="2">Single-pass type I membrane protein</topology>
    </subcellularLocation>
</comment>
<evidence type="ECO:0000256" key="14">
    <source>
        <dbReference type="SAM" id="MobiDB-lite"/>
    </source>
</evidence>
<dbReference type="OrthoDB" id="6252479at2759"/>
<evidence type="ECO:0000313" key="17">
    <source>
        <dbReference type="Ensembl" id="ENSMCSP00000015838.1"/>
    </source>
</evidence>
<dbReference type="PROSITE" id="PS50268">
    <property type="entry name" value="CADHERIN_2"/>
    <property type="match status" value="9"/>
</dbReference>
<dbReference type="Proteomes" id="UP000694560">
    <property type="component" value="Unplaced"/>
</dbReference>
<evidence type="ECO:0000256" key="12">
    <source>
        <dbReference type="ARBA" id="ARBA00074462"/>
    </source>
</evidence>
<feature type="compositionally biased region" description="Basic and acidic residues" evidence="14">
    <location>
        <begin position="1218"/>
        <end position="1232"/>
    </location>
</feature>
<dbReference type="PRINTS" id="PR00205">
    <property type="entry name" value="CADHERIN"/>
</dbReference>
<reference evidence="17" key="1">
    <citation type="submission" date="2025-08" db="UniProtKB">
        <authorList>
            <consortium name="Ensembl"/>
        </authorList>
    </citation>
    <scope>IDENTIFICATION</scope>
</reference>
<feature type="domain" description="Cadherin" evidence="16">
    <location>
        <begin position="255"/>
        <end position="362"/>
    </location>
</feature>
<sequence length="1259" mass="136527">MNCALTEPWCNPSVLSSVVSWRWSPVLVRVLVLQAAWALAGGQVRYSVEEPLGGTVVGRLAQDLGLEAGEAEARRLRLVAQGRRASVEVSGASGALVVSSRLDREELCGKSAPCALRLEVLVERPLRVFHVELEVTDINDNAPVFRVDEEALNIAESSVPGSRFPLEGASDADIGANAQLSYTLSPSEYFSLDQKGNNDQSASLGLILIKALDRETNPVHRLVLTASDGGRPSLTGTMELVISVLDANDNAPQFNQSVYKVKVLEGSELGTLLITLSATDPDEGINSDIIYLFGKHVSTKVKEMFTIDENKGEIRIQDKLDYEERESYEIPVEARDKGSPPLSGHCKVLLELLDVNDNAPEVSVTSLSVPVPEDASVGTVVALLSVSDRDSGANGRVRCWVWPASPFGLEATFSGSYSLVLREALDRERVSEYEVEVRAEDGGAPPLRAGAGCAAVSDVNDNAPAFAQAVYTDPDVGTNSVQNYLLSPNRHFALDLKGFQSGSKLLELVLQQPLDREQSALQQLVLTAVDGGDPPKSGTAQISVRVVDTNDNPPAFDRSTYTVSLLENSLPGTLVVKLNASDPDEGSNGDVIYSFGSYTPQKVRQLFSVDPHSGEVRVNGTLDYEEASFYEIYVQATDQGPVSLAGHCKVLVNIVDANDNVPEVQLTSLYSPVPEDARSGTVVALMSVTDQDSGLNKQVSLRIPPGLPFALNSFKNSYTLVTQGKLDHEKAAAYNITVTATDSGSPPLSSQKVIHVEISDINDNPPRFEEPVYSVYIPENNPLGAFLCTIKATDPDVAKNAYVSYSLLDGEIEGLPVASYVSIKPDSGNMYAVRSFDYETLREFQVTVQAQDAGIPPLSSTVTVYIYVVDENDHAPQILYPTSTNTSAALEMIPRSAYAGYLVTKIIAIDGDSGQNAWLFFYLVQTSDPGLFRIELHTGEIRTTRKLGEDSTPTFNLTVEVRDNGEPSMSSSVSITIAVVDRVSKIIPDRRRHFKSPSNYSEVTLYLIIALSAISFVFLFTIIGLTIIKCYRYSLYGCSCCAGCCTVRERSASSHTMMVCAVTESEKAADGRNREWLITFVLDHGIHFTSCQDMLDLLHDLQKSLREPKHPNPDWRYSASLRAGMQSAVHMEEAGVLRGGPAGPDQQWPTVSSATAEPEGGEVSPPVGAGVNSNSWTFKFGPGNSKQGGPGELPDKFIIPGSPAIISIRQEPPNSQIDKSDFITFGKKEETKKKKKKKKGNKTQEKKEKGNSTTENSDQ</sequence>
<dbReference type="FunFam" id="2.60.40.60:FF:000002">
    <property type="entry name" value="Protocadherin alpha 2"/>
    <property type="match status" value="2"/>
</dbReference>
<keyword evidence="8" id="KW-0130">Cell adhesion</keyword>
<evidence type="ECO:0000256" key="2">
    <source>
        <dbReference type="ARBA" id="ARBA00004251"/>
    </source>
</evidence>
<feature type="domain" description="Cadherin" evidence="16">
    <location>
        <begin position="472"/>
        <end position="556"/>
    </location>
</feature>
<feature type="transmembrane region" description="Helical" evidence="15">
    <location>
        <begin position="1005"/>
        <end position="1028"/>
    </location>
</feature>
<dbReference type="InterPro" id="IPR031904">
    <property type="entry name" value="Cadherin_CBD"/>
</dbReference>
<feature type="domain" description="Cadherin" evidence="16">
    <location>
        <begin position="893"/>
        <end position="990"/>
    </location>
</feature>
<dbReference type="CDD" id="cd11304">
    <property type="entry name" value="Cadherin_repeat"/>
    <property type="match status" value="9"/>
</dbReference>
<evidence type="ECO:0000256" key="3">
    <source>
        <dbReference type="ARBA" id="ARBA00022475"/>
    </source>
</evidence>
<dbReference type="PANTHER" id="PTHR24028:SF119">
    <property type="entry name" value="PROTOCADHERIN ALPHA-C2"/>
    <property type="match status" value="1"/>
</dbReference>
<comment type="function">
    <text evidence="1">Potential calcium-dependent cell-adhesion protein. May be involved in the establishment and maintenance of specific neuronal connections in the brain.</text>
</comment>
<dbReference type="InterPro" id="IPR050174">
    <property type="entry name" value="Protocadherin/Cadherin-CA"/>
</dbReference>
<dbReference type="Pfam" id="PF16492">
    <property type="entry name" value="Cadherin_C_2"/>
    <property type="match status" value="1"/>
</dbReference>
<feature type="domain" description="Cadherin" evidence="16">
    <location>
        <begin position="665"/>
        <end position="768"/>
    </location>
</feature>
<dbReference type="GO" id="GO:0005509">
    <property type="term" value="F:calcium ion binding"/>
    <property type="evidence" value="ECO:0007669"/>
    <property type="project" value="UniProtKB-UniRule"/>
</dbReference>
<dbReference type="PANTHER" id="PTHR24028">
    <property type="entry name" value="CADHERIN-87A"/>
    <property type="match status" value="1"/>
</dbReference>
<evidence type="ECO:0000256" key="10">
    <source>
        <dbReference type="ARBA" id="ARBA00023136"/>
    </source>
</evidence>
<evidence type="ECO:0000256" key="7">
    <source>
        <dbReference type="ARBA" id="ARBA00022837"/>
    </source>
</evidence>
<dbReference type="InterPro" id="IPR032455">
    <property type="entry name" value="Cadherin_C"/>
</dbReference>
<feature type="domain" description="Cadherin" evidence="16">
    <location>
        <begin position="89"/>
        <end position="145"/>
    </location>
</feature>
<protein>
    <recommendedName>
        <fullName evidence="12">Protocadherin gamma-C3</fullName>
    </recommendedName>
</protein>
<organism evidence="17 18">
    <name type="scientific">Malurus cyaneus samueli</name>
    <dbReference type="NCBI Taxonomy" id="2593467"/>
    <lineage>
        <taxon>Eukaryota</taxon>
        <taxon>Metazoa</taxon>
        <taxon>Chordata</taxon>
        <taxon>Craniata</taxon>
        <taxon>Vertebrata</taxon>
        <taxon>Euteleostomi</taxon>
        <taxon>Archelosauria</taxon>
        <taxon>Archosauria</taxon>
        <taxon>Dinosauria</taxon>
        <taxon>Saurischia</taxon>
        <taxon>Theropoda</taxon>
        <taxon>Coelurosauria</taxon>
        <taxon>Aves</taxon>
        <taxon>Neognathae</taxon>
        <taxon>Neoaves</taxon>
        <taxon>Telluraves</taxon>
        <taxon>Australaves</taxon>
        <taxon>Passeriformes</taxon>
        <taxon>Meliphagoidea</taxon>
        <taxon>Maluridae</taxon>
        <taxon>Malurus</taxon>
    </lineage>
</organism>
<feature type="domain" description="Cadherin" evidence="16">
    <location>
        <begin position="557"/>
        <end position="664"/>
    </location>
</feature>
<feature type="region of interest" description="Disordered" evidence="14">
    <location>
        <begin position="1136"/>
        <end position="1259"/>
    </location>
</feature>
<keyword evidence="18" id="KW-1185">Reference proteome</keyword>
<proteinExistence type="predicted"/>
<dbReference type="FunFam" id="2.60.40.60:FF:000185">
    <property type="entry name" value="Protocadherin 2 alpha c"/>
    <property type="match status" value="1"/>
</dbReference>
<evidence type="ECO:0000256" key="15">
    <source>
        <dbReference type="SAM" id="Phobius"/>
    </source>
</evidence>
<dbReference type="InterPro" id="IPR020894">
    <property type="entry name" value="Cadherin_CS"/>
</dbReference>
<keyword evidence="11" id="KW-0325">Glycoprotein</keyword>
<keyword evidence="3" id="KW-1003">Cell membrane</keyword>
<dbReference type="Gene3D" id="2.60.40.60">
    <property type="entry name" value="Cadherins"/>
    <property type="match status" value="9"/>
</dbReference>
<keyword evidence="6" id="KW-0677">Repeat</keyword>
<evidence type="ECO:0000259" key="16">
    <source>
        <dbReference type="PROSITE" id="PS50268"/>
    </source>
</evidence>
<reference evidence="17" key="2">
    <citation type="submission" date="2025-09" db="UniProtKB">
        <authorList>
            <consortium name="Ensembl"/>
        </authorList>
    </citation>
    <scope>IDENTIFICATION</scope>
</reference>
<keyword evidence="10 15" id="KW-0472">Membrane</keyword>
<accession>A0A8C5U8V4</accession>
<dbReference type="Pfam" id="PF15974">
    <property type="entry name" value="Cadherin_tail"/>
    <property type="match status" value="1"/>
</dbReference>
<feature type="domain" description="Cadherin" evidence="16">
    <location>
        <begin position="146"/>
        <end position="254"/>
    </location>
</feature>
<evidence type="ECO:0000256" key="5">
    <source>
        <dbReference type="ARBA" id="ARBA00022729"/>
    </source>
</evidence>
<dbReference type="InterPro" id="IPR013164">
    <property type="entry name" value="Cadherin_N"/>
</dbReference>
<feature type="domain" description="Cadherin" evidence="16">
    <location>
        <begin position="363"/>
        <end position="466"/>
    </location>
</feature>
<feature type="domain" description="Cadherin" evidence="16">
    <location>
        <begin position="769"/>
        <end position="878"/>
    </location>
</feature>
<dbReference type="GO" id="GO:0005886">
    <property type="term" value="C:plasma membrane"/>
    <property type="evidence" value="ECO:0007669"/>
    <property type="project" value="UniProtKB-SubCell"/>
</dbReference>
<dbReference type="PROSITE" id="PS00232">
    <property type="entry name" value="CADHERIN_1"/>
    <property type="match status" value="5"/>
</dbReference>